<protein>
    <recommendedName>
        <fullName evidence="4">Chitin binding peritrophin-A-like protein</fullName>
    </recommendedName>
</protein>
<keyword evidence="3" id="KW-1185">Reference proteome</keyword>
<keyword evidence="1" id="KW-0732">Signal</keyword>
<accession>A0A2S5JF57</accession>
<dbReference type="Proteomes" id="UP000239736">
    <property type="component" value="Unassembled WGS sequence"/>
</dbReference>
<feature type="chain" id="PRO_5015614741" description="Chitin binding peritrophin-A-like protein" evidence="1">
    <location>
        <begin position="24"/>
        <end position="54"/>
    </location>
</feature>
<comment type="caution">
    <text evidence="2">The sequence shown here is derived from an EMBL/GenBank/DDBJ whole genome shotgun (WGS) entry which is preliminary data.</text>
</comment>
<evidence type="ECO:0008006" key="4">
    <source>
        <dbReference type="Google" id="ProtNLM"/>
    </source>
</evidence>
<evidence type="ECO:0000313" key="3">
    <source>
        <dbReference type="Proteomes" id="UP000239736"/>
    </source>
</evidence>
<name>A0A2S5JF57_9RHOB</name>
<feature type="signal peptide" evidence="1">
    <location>
        <begin position="1"/>
        <end position="23"/>
    </location>
</feature>
<evidence type="ECO:0000313" key="2">
    <source>
        <dbReference type="EMBL" id="PPB79998.1"/>
    </source>
</evidence>
<proteinExistence type="predicted"/>
<reference evidence="2 3" key="1">
    <citation type="submission" date="2018-01" db="EMBL/GenBank/DDBJ databases">
        <title>Genomic Encyclopedia of Archaeal and Bacterial Type Strains, Phase II (KMG-II): from individual species to whole genera.</title>
        <authorList>
            <person name="Goeker M."/>
        </authorList>
    </citation>
    <scope>NUCLEOTIDE SEQUENCE [LARGE SCALE GENOMIC DNA]</scope>
    <source>
        <strain evidence="2 3">DSM 12048</strain>
    </source>
</reference>
<gene>
    <name evidence="2" type="ORF">LV82_02280</name>
</gene>
<dbReference type="PROSITE" id="PS51257">
    <property type="entry name" value="PROKAR_LIPOPROTEIN"/>
    <property type="match status" value="1"/>
</dbReference>
<dbReference type="EMBL" id="PRDS01000007">
    <property type="protein sequence ID" value="PPB79998.1"/>
    <property type="molecule type" value="Genomic_DNA"/>
</dbReference>
<dbReference type="RefSeq" id="WP_170063405.1">
    <property type="nucleotide sequence ID" value="NZ_PRDS01000007.1"/>
</dbReference>
<sequence>MKIRHFTLALALAAAFAPGLAWSACSGHDRQAQITCGEGQSWDAESQRCVTVGS</sequence>
<dbReference type="AlphaFoldDB" id="A0A2S5JF57"/>
<evidence type="ECO:0000256" key="1">
    <source>
        <dbReference type="SAM" id="SignalP"/>
    </source>
</evidence>
<organism evidence="2 3">
    <name type="scientific">Albidovulum inexpectatum</name>
    <dbReference type="NCBI Taxonomy" id="196587"/>
    <lineage>
        <taxon>Bacteria</taxon>
        <taxon>Pseudomonadati</taxon>
        <taxon>Pseudomonadota</taxon>
        <taxon>Alphaproteobacteria</taxon>
        <taxon>Rhodobacterales</taxon>
        <taxon>Paracoccaceae</taxon>
        <taxon>Albidovulum</taxon>
    </lineage>
</organism>